<protein>
    <submittedName>
        <fullName evidence="2">TIGR01244 family phosphatase</fullName>
    </submittedName>
</protein>
<dbReference type="NCBIfam" id="TIGR01244">
    <property type="entry name" value="TIGR01244 family sulfur transferase"/>
    <property type="match status" value="1"/>
</dbReference>
<dbReference type="RefSeq" id="WP_123794661.1">
    <property type="nucleotide sequence ID" value="NZ_CP031699.1"/>
</dbReference>
<dbReference type="InterPro" id="IPR005939">
    <property type="entry name" value="BLH_phosphatase-like"/>
</dbReference>
<name>A0A5P3MR04_NEIAN</name>
<reference evidence="2 3" key="1">
    <citation type="submission" date="2018-08" db="EMBL/GenBank/DDBJ databases">
        <title>Neisseria animalis ATCC 49930 complete genome.</title>
        <authorList>
            <person name="Veseli I.A."/>
            <person name="Mascarenhas dos Santos A.C."/>
            <person name="Buttler R."/>
            <person name="Pombert J.-F."/>
        </authorList>
    </citation>
    <scope>NUCLEOTIDE SEQUENCE [LARGE SCALE GENOMIC DNA]</scope>
    <source>
        <strain evidence="2 3">ATCC 49930</strain>
    </source>
</reference>
<evidence type="ECO:0000313" key="3">
    <source>
        <dbReference type="Proteomes" id="UP000325536"/>
    </source>
</evidence>
<dbReference type="Proteomes" id="UP000325536">
    <property type="component" value="Chromosome"/>
</dbReference>
<feature type="domain" description="Beta-lactamase hydrolase-like protein phosphatase-like" evidence="1">
    <location>
        <begin position="6"/>
        <end position="111"/>
    </location>
</feature>
<dbReference type="Pfam" id="PF04273">
    <property type="entry name" value="BLH_phosphatase"/>
    <property type="match status" value="1"/>
</dbReference>
<dbReference type="SUPFAM" id="SSF52799">
    <property type="entry name" value="(Phosphotyrosine protein) phosphatases II"/>
    <property type="match status" value="1"/>
</dbReference>
<dbReference type="GO" id="GO:0016787">
    <property type="term" value="F:hydrolase activity"/>
    <property type="evidence" value="ECO:0007669"/>
    <property type="project" value="InterPro"/>
</dbReference>
<dbReference type="OrthoDB" id="9802771at2"/>
<accession>A0A5P3MR04</accession>
<dbReference type="EMBL" id="CP031699">
    <property type="protein sequence ID" value="QEY23495.1"/>
    <property type="molecule type" value="Genomic_DNA"/>
</dbReference>
<gene>
    <name evidence="2" type="ORF">D0T90_02430</name>
</gene>
<sequence>MAIAQLDDNLYIAPQIREEDVKQAVELGIGAVICNRPDGEEEGQPDVAQVQQWLSAAGIDCFYHQPVTAPTISAADVEGFQALLGRTNGKPVLAYCRTGTRCSLLWGFHQVQNGVAVAEVKAAAARAGVDLSNFEGRLQNAAEQGL</sequence>
<dbReference type="Gene3D" id="3.90.190.10">
    <property type="entry name" value="Protein tyrosine phosphatase superfamily"/>
    <property type="match status" value="1"/>
</dbReference>
<proteinExistence type="predicted"/>
<dbReference type="InterPro" id="IPR029021">
    <property type="entry name" value="Prot-tyrosine_phosphatase-like"/>
</dbReference>
<dbReference type="KEGG" id="naq:D0T90_02430"/>
<keyword evidence="3" id="KW-1185">Reference proteome</keyword>
<dbReference type="AlphaFoldDB" id="A0A5P3MR04"/>
<evidence type="ECO:0000313" key="2">
    <source>
        <dbReference type="EMBL" id="QEY23495.1"/>
    </source>
</evidence>
<evidence type="ECO:0000259" key="1">
    <source>
        <dbReference type="Pfam" id="PF04273"/>
    </source>
</evidence>
<organism evidence="2 3">
    <name type="scientific">Neisseria animalis</name>
    <dbReference type="NCBI Taxonomy" id="492"/>
    <lineage>
        <taxon>Bacteria</taxon>
        <taxon>Pseudomonadati</taxon>
        <taxon>Pseudomonadota</taxon>
        <taxon>Betaproteobacteria</taxon>
        <taxon>Neisseriales</taxon>
        <taxon>Neisseriaceae</taxon>
        <taxon>Neisseria</taxon>
    </lineage>
</organism>